<dbReference type="EMBL" id="BNAG01000003">
    <property type="protein sequence ID" value="GHE68580.1"/>
    <property type="molecule type" value="Genomic_DNA"/>
</dbReference>
<organism evidence="7 8">
    <name type="scientific">Roseivirga thermotolerans</name>
    <dbReference type="NCBI Taxonomy" id="1758176"/>
    <lineage>
        <taxon>Bacteria</taxon>
        <taxon>Pseudomonadati</taxon>
        <taxon>Bacteroidota</taxon>
        <taxon>Cytophagia</taxon>
        <taxon>Cytophagales</taxon>
        <taxon>Roseivirgaceae</taxon>
        <taxon>Roseivirga</taxon>
    </lineage>
</organism>
<dbReference type="PANTHER" id="PTHR11138:SF5">
    <property type="entry name" value="METHIONYL-TRNA FORMYLTRANSFERASE, MITOCHONDRIAL"/>
    <property type="match status" value="1"/>
</dbReference>
<keyword evidence="8" id="KW-1185">Reference proteome</keyword>
<dbReference type="PANTHER" id="PTHR11138">
    <property type="entry name" value="METHIONYL-TRNA FORMYLTRANSFERASE"/>
    <property type="match status" value="1"/>
</dbReference>
<comment type="caution">
    <text evidence="7">The sequence shown here is derived from an EMBL/GenBank/DDBJ whole genome shotgun (WGS) entry which is preliminary data.</text>
</comment>
<dbReference type="Pfam" id="PF12796">
    <property type="entry name" value="Ank_2"/>
    <property type="match status" value="1"/>
</dbReference>
<keyword evidence="2" id="KW-0808">Transferase</keyword>
<evidence type="ECO:0000256" key="2">
    <source>
        <dbReference type="ARBA" id="ARBA00022679"/>
    </source>
</evidence>
<dbReference type="CDD" id="cd08369">
    <property type="entry name" value="FMT_core"/>
    <property type="match status" value="1"/>
</dbReference>
<dbReference type="Pfam" id="PF02911">
    <property type="entry name" value="Formyl_trans_C"/>
    <property type="match status" value="1"/>
</dbReference>
<feature type="repeat" description="ANK" evidence="4">
    <location>
        <begin position="303"/>
        <end position="335"/>
    </location>
</feature>
<comment type="similarity">
    <text evidence="1">Belongs to the Fmt family.</text>
</comment>
<keyword evidence="3" id="KW-0648">Protein biosynthesis</keyword>
<sequence length="395" mass="45018">MIICVAGKHALAVESLKYLVKEFPEFNYCVVPSDTDDGCTSWQPSLKYESHKLGIPSIKLEEVYPLDKLIFFSFQFDRILKPGLFSSNMLFNIHYSLLPFYKGMYPAVHPILNGEEQTGVTLHKIDHGIDTGDIIDQKIVKIDHCDTSQDLYLKLTEAGVQLFKENARKLLLNKFVASSQPNRLGSYYSVNSLNFSNLCIDFNKTAIEVHNQFRAFSFRQYQLPTFNGRRIYKTSVTNERSVQKPGSIITDDSVKTVISSVDYNLELYKDYYDELWLACINGSLSQVKTYASRVYDINLRNNRGWSAIILAVFHGHKEIVQHLISLGADVNCTNYRGTTLPMYALTYFKNSGDPSMLHLLGAYELDIKLEDESGKSIFDYCDETQAVLLQKAFKS</sequence>
<dbReference type="Proteomes" id="UP000658258">
    <property type="component" value="Unassembled WGS sequence"/>
</dbReference>
<dbReference type="SMART" id="SM00248">
    <property type="entry name" value="ANK"/>
    <property type="match status" value="2"/>
</dbReference>
<name>A0ABQ3I9G9_9BACT</name>
<dbReference type="RefSeq" id="WP_189630638.1">
    <property type="nucleotide sequence ID" value="NZ_BNAG01000003.1"/>
</dbReference>
<evidence type="ECO:0000313" key="8">
    <source>
        <dbReference type="Proteomes" id="UP000658258"/>
    </source>
</evidence>
<dbReference type="InterPro" id="IPR011034">
    <property type="entry name" value="Formyl_transferase-like_C_sf"/>
</dbReference>
<evidence type="ECO:0000256" key="3">
    <source>
        <dbReference type="ARBA" id="ARBA00022917"/>
    </source>
</evidence>
<dbReference type="PROSITE" id="PS50297">
    <property type="entry name" value="ANK_REP_REGION"/>
    <property type="match status" value="1"/>
</dbReference>
<proteinExistence type="inferred from homology"/>
<gene>
    <name evidence="7" type="ORF">GCM10011340_25470</name>
</gene>
<dbReference type="InterPro" id="IPR002110">
    <property type="entry name" value="Ankyrin_rpt"/>
</dbReference>
<evidence type="ECO:0008006" key="9">
    <source>
        <dbReference type="Google" id="ProtNLM"/>
    </source>
</evidence>
<evidence type="ECO:0000259" key="5">
    <source>
        <dbReference type="Pfam" id="PF00551"/>
    </source>
</evidence>
<dbReference type="InterPro" id="IPR005793">
    <property type="entry name" value="Formyl_trans_C"/>
</dbReference>
<evidence type="ECO:0000259" key="6">
    <source>
        <dbReference type="Pfam" id="PF02911"/>
    </source>
</evidence>
<evidence type="ECO:0000313" key="7">
    <source>
        <dbReference type="EMBL" id="GHE68580.1"/>
    </source>
</evidence>
<dbReference type="SUPFAM" id="SSF50486">
    <property type="entry name" value="FMT C-terminal domain-like"/>
    <property type="match status" value="1"/>
</dbReference>
<feature type="domain" description="Formyl transferase C-terminal" evidence="6">
    <location>
        <begin position="198"/>
        <end position="260"/>
    </location>
</feature>
<reference evidence="8" key="1">
    <citation type="journal article" date="2019" name="Int. J. Syst. Evol. Microbiol.">
        <title>The Global Catalogue of Microorganisms (GCM) 10K type strain sequencing project: providing services to taxonomists for standard genome sequencing and annotation.</title>
        <authorList>
            <consortium name="The Broad Institute Genomics Platform"/>
            <consortium name="The Broad Institute Genome Sequencing Center for Infectious Disease"/>
            <person name="Wu L."/>
            <person name="Ma J."/>
        </authorList>
    </citation>
    <scope>NUCLEOTIDE SEQUENCE [LARGE SCALE GENOMIC DNA]</scope>
    <source>
        <strain evidence="8">CGMCC 1.15111</strain>
    </source>
</reference>
<dbReference type="InterPro" id="IPR002376">
    <property type="entry name" value="Formyl_transf_N"/>
</dbReference>
<feature type="domain" description="Formyl transferase N-terminal" evidence="5">
    <location>
        <begin position="88"/>
        <end position="163"/>
    </location>
</feature>
<dbReference type="InterPro" id="IPR044135">
    <property type="entry name" value="Met-tRNA-FMT_C"/>
</dbReference>
<dbReference type="SUPFAM" id="SSF48403">
    <property type="entry name" value="Ankyrin repeat"/>
    <property type="match status" value="1"/>
</dbReference>
<accession>A0ABQ3I9G9</accession>
<dbReference type="InterPro" id="IPR036477">
    <property type="entry name" value="Formyl_transf_N_sf"/>
</dbReference>
<keyword evidence="4" id="KW-0040">ANK repeat</keyword>
<dbReference type="Pfam" id="PF00551">
    <property type="entry name" value="Formyl_trans_N"/>
    <property type="match status" value="1"/>
</dbReference>
<dbReference type="CDD" id="cd08704">
    <property type="entry name" value="Met_tRNA_FMT_C"/>
    <property type="match status" value="1"/>
</dbReference>
<dbReference type="Gene3D" id="1.25.40.20">
    <property type="entry name" value="Ankyrin repeat-containing domain"/>
    <property type="match status" value="1"/>
</dbReference>
<dbReference type="SUPFAM" id="SSF53328">
    <property type="entry name" value="Formyltransferase"/>
    <property type="match status" value="1"/>
</dbReference>
<dbReference type="Gene3D" id="3.40.50.12230">
    <property type="match status" value="1"/>
</dbReference>
<dbReference type="PROSITE" id="PS50088">
    <property type="entry name" value="ANK_REPEAT"/>
    <property type="match status" value="1"/>
</dbReference>
<evidence type="ECO:0000256" key="4">
    <source>
        <dbReference type="PROSITE-ProRule" id="PRU00023"/>
    </source>
</evidence>
<protein>
    <recommendedName>
        <fullName evidence="9">Formyl transferase N-terminal domain-containing protein</fullName>
    </recommendedName>
</protein>
<dbReference type="InterPro" id="IPR036770">
    <property type="entry name" value="Ankyrin_rpt-contain_sf"/>
</dbReference>
<evidence type="ECO:0000256" key="1">
    <source>
        <dbReference type="ARBA" id="ARBA00010699"/>
    </source>
</evidence>